<accession>A0ABU6PRC7</accession>
<gene>
    <name evidence="1" type="ORF">P9847_08990</name>
</gene>
<evidence type="ECO:0000313" key="1">
    <source>
        <dbReference type="EMBL" id="MED5017444.1"/>
    </source>
</evidence>
<dbReference type="Proteomes" id="UP001343257">
    <property type="component" value="Unassembled WGS sequence"/>
</dbReference>
<sequence length="103" mass="11924">MELRIKITDTEFADIESRSKAAGFPSVSAYSRNLLFPQHNYEQKWVEVKAYISNLNSGDVFYIRDALPNTPSLFGRWAFEQRVDLGIEPVGKDRKGTNQWRKI</sequence>
<dbReference type="EMBL" id="JARTLD010000024">
    <property type="protein sequence ID" value="MED5017444.1"/>
    <property type="molecule type" value="Genomic_DNA"/>
</dbReference>
<protein>
    <submittedName>
        <fullName evidence="1">Uncharacterized protein</fullName>
    </submittedName>
</protein>
<organism evidence="1 2">
    <name type="scientific">Paenibacillus chibensis</name>
    <dbReference type="NCBI Taxonomy" id="59846"/>
    <lineage>
        <taxon>Bacteria</taxon>
        <taxon>Bacillati</taxon>
        <taxon>Bacillota</taxon>
        <taxon>Bacilli</taxon>
        <taxon>Bacillales</taxon>
        <taxon>Paenibacillaceae</taxon>
        <taxon>Paenibacillus</taxon>
    </lineage>
</organism>
<evidence type="ECO:0000313" key="2">
    <source>
        <dbReference type="Proteomes" id="UP001343257"/>
    </source>
</evidence>
<keyword evidence="2" id="KW-1185">Reference proteome</keyword>
<comment type="caution">
    <text evidence="1">The sequence shown here is derived from an EMBL/GenBank/DDBJ whole genome shotgun (WGS) entry which is preliminary data.</text>
</comment>
<dbReference type="RefSeq" id="WP_328277153.1">
    <property type="nucleotide sequence ID" value="NZ_JARTLD010000024.1"/>
</dbReference>
<proteinExistence type="predicted"/>
<reference evidence="1 2" key="1">
    <citation type="submission" date="2023-03" db="EMBL/GenBank/DDBJ databases">
        <title>Bacillus Genome Sequencing.</title>
        <authorList>
            <person name="Dunlap C."/>
        </authorList>
    </citation>
    <scope>NUCLEOTIDE SEQUENCE [LARGE SCALE GENOMIC DNA]</scope>
    <source>
        <strain evidence="1 2">NRS-52</strain>
    </source>
</reference>
<name>A0ABU6PRC7_9BACL</name>